<keyword evidence="2" id="KW-1185">Reference proteome</keyword>
<dbReference type="InterPro" id="IPR019644">
    <property type="entry name" value="DUF2508"/>
</dbReference>
<dbReference type="Proteomes" id="UP001148125">
    <property type="component" value="Unassembled WGS sequence"/>
</dbReference>
<comment type="caution">
    <text evidence="1">The sequence shown here is derived from an EMBL/GenBank/DDBJ whole genome shotgun (WGS) entry which is preliminary data.</text>
</comment>
<sequence length="74" mass="8976">MFFKKKHRIRKEENERLLILIDEMKQKLTNQQLLVKKSLDPSPMVLNELKVTEAKYMFLLREARIRQTTKSDKD</sequence>
<protein>
    <submittedName>
        <fullName evidence="1">YaaL family protein</fullName>
    </submittedName>
</protein>
<evidence type="ECO:0000313" key="1">
    <source>
        <dbReference type="EMBL" id="MDE5416317.1"/>
    </source>
</evidence>
<organism evidence="1 2">
    <name type="scientific">Alkalihalobacterium chitinilyticum</name>
    <dbReference type="NCBI Taxonomy" id="2980103"/>
    <lineage>
        <taxon>Bacteria</taxon>
        <taxon>Bacillati</taxon>
        <taxon>Bacillota</taxon>
        <taxon>Bacilli</taxon>
        <taxon>Bacillales</taxon>
        <taxon>Bacillaceae</taxon>
        <taxon>Alkalihalobacterium</taxon>
    </lineage>
</organism>
<dbReference type="Pfam" id="PF10704">
    <property type="entry name" value="DUF2508"/>
    <property type="match status" value="1"/>
</dbReference>
<evidence type="ECO:0000313" key="2">
    <source>
        <dbReference type="Proteomes" id="UP001148125"/>
    </source>
</evidence>
<dbReference type="EMBL" id="JAOTPO010000032">
    <property type="protein sequence ID" value="MDE5416317.1"/>
    <property type="molecule type" value="Genomic_DNA"/>
</dbReference>
<gene>
    <name evidence="1" type="ORF">N7Z68_23750</name>
</gene>
<reference evidence="1" key="1">
    <citation type="submission" date="2024-05" db="EMBL/GenBank/DDBJ databases">
        <title>Alkalihalobacillus sp. strain MEB203 novel alkaliphilic bacterium from Lonar Lake, India.</title>
        <authorList>
            <person name="Joshi A."/>
            <person name="Thite S."/>
            <person name="Mengade P."/>
        </authorList>
    </citation>
    <scope>NUCLEOTIDE SEQUENCE</scope>
    <source>
        <strain evidence="1">MEB 203</strain>
    </source>
</reference>
<accession>A0ABT5VLK5</accession>
<name>A0ABT5VLK5_9BACI</name>
<dbReference type="RefSeq" id="WP_275120907.1">
    <property type="nucleotide sequence ID" value="NZ_JAOTPO010000032.1"/>
</dbReference>
<proteinExistence type="predicted"/>